<evidence type="ECO:0000313" key="2">
    <source>
        <dbReference type="EMBL" id="KAK9851528.1"/>
    </source>
</evidence>
<comment type="caution">
    <text evidence="2">The sequence shown here is derived from an EMBL/GenBank/DDBJ whole genome shotgun (WGS) entry which is preliminary data.</text>
</comment>
<dbReference type="EMBL" id="JALJOV010001241">
    <property type="protein sequence ID" value="KAK9851528.1"/>
    <property type="molecule type" value="Genomic_DNA"/>
</dbReference>
<keyword evidence="3" id="KW-1185">Reference proteome</keyword>
<gene>
    <name evidence="2" type="ORF">WJX84_001172</name>
</gene>
<dbReference type="Proteomes" id="UP001485043">
    <property type="component" value="Unassembled WGS sequence"/>
</dbReference>
<reference evidence="2 3" key="1">
    <citation type="journal article" date="2024" name="Nat. Commun.">
        <title>Phylogenomics reveals the evolutionary origins of lichenization in chlorophyte algae.</title>
        <authorList>
            <person name="Puginier C."/>
            <person name="Libourel C."/>
            <person name="Otte J."/>
            <person name="Skaloud P."/>
            <person name="Haon M."/>
            <person name="Grisel S."/>
            <person name="Petersen M."/>
            <person name="Berrin J.G."/>
            <person name="Delaux P.M."/>
            <person name="Dal Grande F."/>
            <person name="Keller J."/>
        </authorList>
    </citation>
    <scope>NUCLEOTIDE SEQUENCE [LARGE SCALE GENOMIC DNA]</scope>
    <source>
        <strain evidence="2 3">SAG 2523</strain>
    </source>
</reference>
<protein>
    <submittedName>
        <fullName evidence="2">Uncharacterized protein</fullName>
    </submittedName>
</protein>
<feature type="region of interest" description="Disordered" evidence="1">
    <location>
        <begin position="1"/>
        <end position="81"/>
    </location>
</feature>
<name>A0AAW1SQ34_9CHLO</name>
<sequence length="273" mass="29604">MSATRHLEELNCQQAALPSPGPAERRARASRRKRREVRQKLLSGCKLSRLRPGDSSTPELDGLSCKQTERTGTAQADDSQLRSGPICLRKTSDADACQQHAPLFRGQVQLDEAQWASDSCQESFSRDGGSLLPVYCPQVAPSHWVSTGVQDEGSSQDDIDLALWIASNRPVRPAGWATMSGLTATFSNDSISCSDTTYDMPCTLPAAPAHQDHARHVSFNLPAISMQPMDNINGDLILGDILPDVPEGTESVDLLGLHIPIGPWSLPDIPHSF</sequence>
<evidence type="ECO:0000256" key="1">
    <source>
        <dbReference type="SAM" id="MobiDB-lite"/>
    </source>
</evidence>
<organism evidence="2 3">
    <name type="scientific">Apatococcus fuscideae</name>
    <dbReference type="NCBI Taxonomy" id="2026836"/>
    <lineage>
        <taxon>Eukaryota</taxon>
        <taxon>Viridiplantae</taxon>
        <taxon>Chlorophyta</taxon>
        <taxon>core chlorophytes</taxon>
        <taxon>Trebouxiophyceae</taxon>
        <taxon>Chlorellales</taxon>
        <taxon>Chlorellaceae</taxon>
        <taxon>Apatococcus</taxon>
    </lineage>
</organism>
<feature type="compositionally biased region" description="Polar residues" evidence="1">
    <location>
        <begin position="70"/>
        <end position="81"/>
    </location>
</feature>
<feature type="compositionally biased region" description="Basic residues" evidence="1">
    <location>
        <begin position="28"/>
        <end position="37"/>
    </location>
</feature>
<proteinExistence type="predicted"/>
<dbReference type="AlphaFoldDB" id="A0AAW1SQ34"/>
<accession>A0AAW1SQ34</accession>
<evidence type="ECO:0000313" key="3">
    <source>
        <dbReference type="Proteomes" id="UP001485043"/>
    </source>
</evidence>